<dbReference type="InterPro" id="IPR005194">
    <property type="entry name" value="Glyco_hydro_65_C"/>
</dbReference>
<dbReference type="PANTHER" id="PTHR37469:SF2">
    <property type="entry name" value="CELLOBIONIC ACID PHOSPHORYLASE"/>
    <property type="match status" value="1"/>
</dbReference>
<evidence type="ECO:0000256" key="2">
    <source>
        <dbReference type="ARBA" id="ARBA00022679"/>
    </source>
</evidence>
<dbReference type="Gene3D" id="2.70.98.40">
    <property type="entry name" value="Glycoside hydrolase, family 65, N-terminal domain"/>
    <property type="match status" value="2"/>
</dbReference>
<dbReference type="CDD" id="cd11753">
    <property type="entry name" value="GH94N_ChvB_NdvB_2_like"/>
    <property type="match status" value="1"/>
</dbReference>
<keyword evidence="4" id="KW-0472">Membrane</keyword>
<feature type="region of interest" description="Disordered" evidence="3">
    <location>
        <begin position="2008"/>
        <end position="2044"/>
    </location>
</feature>
<dbReference type="Gene3D" id="2.60.420.10">
    <property type="entry name" value="Maltose phosphorylase, domain 3"/>
    <property type="match status" value="1"/>
</dbReference>
<protein>
    <submittedName>
        <fullName evidence="9">Cyclic beta-1,2-glucan synthase</fullName>
    </submittedName>
</protein>
<dbReference type="GO" id="GO:0016757">
    <property type="term" value="F:glycosyltransferase activity"/>
    <property type="evidence" value="ECO:0007669"/>
    <property type="project" value="UniProtKB-KW"/>
</dbReference>
<evidence type="ECO:0000256" key="3">
    <source>
        <dbReference type="SAM" id="MobiDB-lite"/>
    </source>
</evidence>
<dbReference type="InterPro" id="IPR037018">
    <property type="entry name" value="GH65_N"/>
</dbReference>
<dbReference type="Gene3D" id="1.50.10.140">
    <property type="match status" value="2"/>
</dbReference>
<dbReference type="GO" id="GO:0005975">
    <property type="term" value="P:carbohydrate metabolic process"/>
    <property type="evidence" value="ECO:0007669"/>
    <property type="project" value="InterPro"/>
</dbReference>
<feature type="domain" description="Glycoside hydrolase family 65 C-terminal" evidence="5">
    <location>
        <begin position="2761"/>
        <end position="2795"/>
    </location>
</feature>
<dbReference type="EMBL" id="CP015249">
    <property type="protein sequence ID" value="ANB19258.1"/>
    <property type="molecule type" value="Genomic_DNA"/>
</dbReference>
<evidence type="ECO:0000256" key="4">
    <source>
        <dbReference type="SAM" id="Phobius"/>
    </source>
</evidence>
<dbReference type="InterPro" id="IPR052047">
    <property type="entry name" value="GH94_Enzymes"/>
</dbReference>
<dbReference type="PATRIC" id="fig|1300342.3.peg.3193"/>
<dbReference type="Pfam" id="PF10091">
    <property type="entry name" value="Glycoamylase"/>
    <property type="match status" value="1"/>
</dbReference>
<dbReference type="InterPro" id="IPR037820">
    <property type="entry name" value="GH94N_NdvB"/>
</dbReference>
<dbReference type="InterPro" id="IPR010383">
    <property type="entry name" value="Glyco_hydrolase_94_b-supersand"/>
</dbReference>
<sequence length="2826" mass="310948">MKLPLGSWNRWLTGPKAADTRSLLAAEIEQPLRAELFSTEQMEEHGAVLARFHRLYGGRSRNRLLARLADNEAALLQTCDLLNAAIREGRRVTPASEWLLDNYYLIDEHLRTARRHFPQGYSWQLPRLANGVSAGLPRIYDIALNAISHGDGRFDQESLHRFVAAYQRVAPLSLGELWAIPIMLRLALIENLRRVAMRVMLDRRHRDLAAVWGETMAQVAARDPKSLILAVADMARSDPPASSSFVAELMQRLQGQSASLALPVSWLEQRLAEAGVTIEQLVQSENQQQAADQISVSNSIASLRLLLSTDWRRFVEGLSRMEAILHTDPAGVYPAMDFATRDTYRHVVERLARRAARPEEDVAAAAIALAAAHAATPDAPQAHVGWYLIGEGRPVLRRACGLRAALRRPPLSLYLGTLAVLTATLVAAPALWLLRTPTSLGLALATIGLLTLAASQLALTMTHWLTAIVTVPQALPRMDYSRSIPADAATLVAVPLLIGDEDAAREAIADLEIRYLANRQEHLYFGLLSDFPDAASEHTDGDEAILAAAVAGIEELNRRHAGERGGPFFLFHRPRRWNAGEGAWIGEERKRGKLGALNALLRSGDASRFSRIVGTVDALQGINYVIVLDADTQLPHGAAHELVATMRHPLNRPRFAPDGSRVVAGYGILQPRVGTALTLAGLSRYATLFGGDPGLDPYTRAVSDVYQDLFGEGSFTGKGIYDVEAFERALGQRLPDNRILSHDLLEGSYVRAGLASDLVLFEDFPQSYAADIRRRHRWIRGDWQIACWLLPWVPGSDGRHEANPLSGLARWKIFDNLRRSLVAPALFALLVLGWTVLPAPGYWTAIVLQLVLVPVLVEALLAAARKPAEAAWRRHLGFAVRSAGRRLGQALFALACLPFEALVAVDAIVRTLWRLFVSRRHLLAWTPSNMVQRSLGAGPAHMLRQMAFSPLAALGIGGSVAWLQPAALLPALPFLLVWLLAPWIAWHVSRPPRPAQTTLDPRYQPLLRDVARRTWHFFERHVDSSDNWLPPDNYQEQPDGILATRTSPTNIGLSLLAALAANDLGYLSLRSLLERITATFDTLDRLERHRGHFYNWYDTRSLAPLPPRYVSTVDSGNLAGFLLTLRQGLLGLADYAPSRARLLPGLIDTATVLRSLAPAPLQPSVTRFLQTAAEAEARCNAGPCNLAAILAVLEQEARTVLEAAPDTDAADWARRLVVQCAEAVEELQVFAAAPAASLAELAGTGSATAITWLGVARQLAERAAGFARPDYGFLHDRARDLFSIGFNVDDHRRDLGYYDLLASEARLGIFVAIAQGQVSPKSWFSLGRLLTQAGGAPVLLSWSGSMFEYLMPNLVMPAYPGSLLEHTGRAAVTRQIAYGRERDVPWGISESGYLLTDAAQNYQYRAFGVPGLGLQRGLAQELVIAPYASALALLAAPDAAAENLQRMAGQGWLAPQGFYEAIDYTGTRLPPGQRCAVVRSFMAHHQGMALLAIEHVLLDRPMQRRFEADPQVQSALLLLQERLPRATGQPARDPKLVDARNAGEAAAVPLRVFDRPDPAVPAVQLLSNGRYHLMLSSAGGGYSRWRSIALTRWREDPTRDDWGSFCYLRDLGSGRVWSTAFQPTLEADETYEAVFTEARVEFRRRLDDWETHTEIVVSPEDDIELRRTRITNRAATARTIEVTSYAEVVLAPAISDSLHPAFSKLFVQTEIVASRNAIVCSRRPRDAHDQPPWMFHLLAVHEGQSLGTSFETDRARFLGRHGSPARAAALAPGADLSGTAGSVLDPIVAIRSRIRVPPDQTVLVDLVTGVGASRDQCLQLADTYHDRRLADRVIDLAWTHSQISLRQINISEAAAQTYAHLAGRLLYSHASLRAEAQLVVRNRRGQPGLWTYAISGDLPIMLVQVSDEAHLDLAREAVQAHAYWRMKGLVVDLVIWNEERGGYRQSLNDALMGMIAASVDANVLERPGGIFVRAVEQIPHEDRVLLLAVARVVLSDKNGSFGEQLRRRAIGDPTPPRLLPRENPPVSAAVEPEPAPSPALDNGLGGFSEDGREYLIVSRPGETTPAPWSNVIANEHFGCVVSESGMGYTWHENAHEYRLTPWHNDPVTDAAGEAFYLRDEDSGRYWSPAPLPARGSGPYTTRHGFGYSVFEHVEDGIRSELRIYVAPDAAVKFFVLRLRNLSGRRRALSATGYVEWVLGDLAEKSAMHVVTELDPRSGALVARNRFHPEFGERVAFFDVDEPARTLTGDRLEFIGRNGTLAQPAALQRQRLSGRVGALMDPCAAIQIPFELEDGQSRELIFRLGAAAQADDASALILRLRQPGTARDALEAVRARWADLLGAVQIATPDRALDRLANGWLLYQVISARLWARSGYYQSGGAFGFRDQLQDAMALVHAAPRRLRDQLLLCASRQFKEGDVQHWWHPPAGRGVRTRCSDDYLWLPLACCRYIACGGDRAVLDETRPFLEGRPLNADEESYYDLPLRWDDHATLYEHCVRAIEHGLRLGAHGLPLIGSGDWNDGMNTVGSAGRGESVWLGFFLHRVLVDFAPLARDRGDAAFAERCETAAAVLREQLDRHGWDGGWYRRAYFDDGTPLGSQRNAECRIDSIAQSWATLSDAAPAARAAQALDALDAQLVKPDARLVQLLTPPFDGAGPDPGYIRGYVPGVRENGGQYTHAAIWAAMAFAQAGRTARAWALFDMINPLHHARTREEAEVYKVEPYVVAADVYAVAPHTGRGGWTWYTGSAGWMYRLAIESLLGIRREGAQLRIDPRLPAGWPGFRFSYRYGGTTYRVAVVVGDGPVAPGGTTLALVDDGGEHAVEVVVAR</sequence>
<keyword evidence="1" id="KW-0328">Glycosyltransferase</keyword>
<feature type="domain" description="Glycosyl hydrolase 94 supersandwich" evidence="6">
    <location>
        <begin position="1550"/>
        <end position="1826"/>
    </location>
</feature>
<feature type="transmembrane region" description="Helical" evidence="4">
    <location>
        <begin position="440"/>
        <end position="459"/>
    </location>
</feature>
<dbReference type="Proteomes" id="UP000076830">
    <property type="component" value="Chromosome"/>
</dbReference>
<dbReference type="Gene3D" id="3.90.1200.10">
    <property type="match status" value="1"/>
</dbReference>
<evidence type="ECO:0000313" key="10">
    <source>
        <dbReference type="Proteomes" id="UP000076830"/>
    </source>
</evidence>
<keyword evidence="2" id="KW-0808">Transferase</keyword>
<dbReference type="KEGG" id="dko:I596_3269"/>
<dbReference type="InterPro" id="IPR008928">
    <property type="entry name" value="6-hairpin_glycosidase_sf"/>
</dbReference>
<dbReference type="SUPFAM" id="SSF48208">
    <property type="entry name" value="Six-hairpin glycosidases"/>
    <property type="match status" value="1"/>
</dbReference>
<feature type="transmembrane region" description="Helical" evidence="4">
    <location>
        <begin position="843"/>
        <end position="864"/>
    </location>
</feature>
<dbReference type="Pfam" id="PF17167">
    <property type="entry name" value="Glyco_hydro_94"/>
    <property type="match status" value="1"/>
</dbReference>
<feature type="domain" description="Glycosyl hydrolase 94 supersandwich" evidence="6">
    <location>
        <begin position="2052"/>
        <end position="2322"/>
    </location>
</feature>
<accession>A0A160DX45</accession>
<dbReference type="Pfam" id="PF06165">
    <property type="entry name" value="GH94_b-supersand"/>
    <property type="match status" value="2"/>
</dbReference>
<evidence type="ECO:0000313" key="9">
    <source>
        <dbReference type="EMBL" id="ANB19258.1"/>
    </source>
</evidence>
<evidence type="ECO:0000259" key="7">
    <source>
        <dbReference type="Pfam" id="PF10091"/>
    </source>
</evidence>
<dbReference type="InterPro" id="IPR012341">
    <property type="entry name" value="6hp_glycosidase-like_sf"/>
</dbReference>
<dbReference type="STRING" id="1300342.I596_3269"/>
<keyword evidence="4" id="KW-0812">Transmembrane</keyword>
<name>A0A160DX45_9GAMM</name>
<keyword evidence="10" id="KW-1185">Reference proteome</keyword>
<dbReference type="SUPFAM" id="SSF74650">
    <property type="entry name" value="Galactose mutarotase-like"/>
    <property type="match status" value="2"/>
</dbReference>
<feature type="transmembrane region" description="Helical" evidence="4">
    <location>
        <begin position="413"/>
        <end position="434"/>
    </location>
</feature>
<evidence type="ECO:0000256" key="1">
    <source>
        <dbReference type="ARBA" id="ARBA00022676"/>
    </source>
</evidence>
<evidence type="ECO:0000259" key="8">
    <source>
        <dbReference type="Pfam" id="PF17167"/>
    </source>
</evidence>
<dbReference type="InterPro" id="IPR037824">
    <property type="entry name" value="GH94N_2_NdvB"/>
</dbReference>
<dbReference type="InterPro" id="IPR019282">
    <property type="entry name" value="Glycoamylase-like_cons_dom"/>
</dbReference>
<organism evidence="9 10">
    <name type="scientific">Dokdonella koreensis DS-123</name>
    <dbReference type="NCBI Taxonomy" id="1300342"/>
    <lineage>
        <taxon>Bacteria</taxon>
        <taxon>Pseudomonadati</taxon>
        <taxon>Pseudomonadota</taxon>
        <taxon>Gammaproteobacteria</taxon>
        <taxon>Lysobacterales</taxon>
        <taxon>Rhodanobacteraceae</taxon>
        <taxon>Dokdonella</taxon>
    </lineage>
</organism>
<dbReference type="SMART" id="SM01068">
    <property type="entry name" value="CBM_X"/>
    <property type="match status" value="2"/>
</dbReference>
<evidence type="ECO:0000259" key="5">
    <source>
        <dbReference type="Pfam" id="PF03633"/>
    </source>
</evidence>
<feature type="transmembrane region" description="Helical" evidence="4">
    <location>
        <begin position="820"/>
        <end position="837"/>
    </location>
</feature>
<dbReference type="Gene3D" id="1.50.10.10">
    <property type="match status" value="1"/>
</dbReference>
<dbReference type="Pfam" id="PF03633">
    <property type="entry name" value="Glyco_hydro_65C"/>
    <property type="match status" value="1"/>
</dbReference>
<feature type="domain" description="Glycosyl hydrolase 94 catalytic" evidence="8">
    <location>
        <begin position="2336"/>
        <end position="2759"/>
    </location>
</feature>
<proteinExistence type="predicted"/>
<dbReference type="GO" id="GO:0030246">
    <property type="term" value="F:carbohydrate binding"/>
    <property type="evidence" value="ECO:0007669"/>
    <property type="project" value="InterPro"/>
</dbReference>
<feature type="transmembrane region" description="Helical" evidence="4">
    <location>
        <begin position="891"/>
        <end position="913"/>
    </location>
</feature>
<keyword evidence="4" id="KW-1133">Transmembrane helix</keyword>
<dbReference type="PANTHER" id="PTHR37469">
    <property type="entry name" value="CELLOBIONIC ACID PHOSPHORYLASE-RELATED"/>
    <property type="match status" value="1"/>
</dbReference>
<dbReference type="InterPro" id="IPR033432">
    <property type="entry name" value="GH94_catalytic"/>
</dbReference>
<dbReference type="CDD" id="cd11756">
    <property type="entry name" value="GH94N_ChvB_NdvB_1_like"/>
    <property type="match status" value="1"/>
</dbReference>
<reference evidence="9 10" key="1">
    <citation type="submission" date="2016-04" db="EMBL/GenBank/DDBJ databases">
        <title>Complete genome sequence of Dokdonella koreensis DS-123T.</title>
        <authorList>
            <person name="Kim J.F."/>
            <person name="Lee H."/>
            <person name="Kwak M.-J."/>
        </authorList>
    </citation>
    <scope>NUCLEOTIDE SEQUENCE [LARGE SCALE GENOMIC DNA]</scope>
    <source>
        <strain evidence="9 10">DS-123</strain>
    </source>
</reference>
<gene>
    <name evidence="9" type="ORF">I596_3269</name>
</gene>
<feature type="domain" description="Glycoamylase-like" evidence="7">
    <location>
        <begin position="1297"/>
        <end position="1500"/>
    </location>
</feature>
<evidence type="ECO:0000259" key="6">
    <source>
        <dbReference type="Pfam" id="PF06165"/>
    </source>
</evidence>
<dbReference type="InterPro" id="IPR011013">
    <property type="entry name" value="Gal_mutarotase_sf_dom"/>
</dbReference>